<dbReference type="Proteomes" id="UP000320722">
    <property type="component" value="Chromosome"/>
</dbReference>
<accession>A0A517WEZ3</accession>
<reference evidence="1 2" key="1">
    <citation type="submission" date="2019-02" db="EMBL/GenBank/DDBJ databases">
        <title>Deep-cultivation of Planctomycetes and their phenomic and genomic characterization uncovers novel biology.</title>
        <authorList>
            <person name="Wiegand S."/>
            <person name="Jogler M."/>
            <person name="Boedeker C."/>
            <person name="Pinto D."/>
            <person name="Vollmers J."/>
            <person name="Rivas-Marin E."/>
            <person name="Kohn T."/>
            <person name="Peeters S.H."/>
            <person name="Heuer A."/>
            <person name="Rast P."/>
            <person name="Oberbeckmann S."/>
            <person name="Bunk B."/>
            <person name="Jeske O."/>
            <person name="Meyerdierks A."/>
            <person name="Storesund J.E."/>
            <person name="Kallscheuer N."/>
            <person name="Luecker S."/>
            <person name="Lage O.M."/>
            <person name="Pohl T."/>
            <person name="Merkel B.J."/>
            <person name="Hornburger P."/>
            <person name="Mueller R.-W."/>
            <person name="Bruemmer F."/>
            <person name="Labrenz M."/>
            <person name="Spormann A.M."/>
            <person name="Op den Camp H."/>
            <person name="Overmann J."/>
            <person name="Amann R."/>
            <person name="Jetten M.S.M."/>
            <person name="Mascher T."/>
            <person name="Medema M.H."/>
            <person name="Devos D.P."/>
            <person name="Kaster A.-K."/>
            <person name="Ovreas L."/>
            <person name="Rohde M."/>
            <person name="Galperin M.Y."/>
            <person name="Jogler C."/>
        </authorList>
    </citation>
    <scope>NUCLEOTIDE SEQUENCE [LARGE SCALE GENOMIC DNA]</scope>
    <source>
        <strain evidence="1 2">V6</strain>
    </source>
</reference>
<evidence type="ECO:0000313" key="1">
    <source>
        <dbReference type="EMBL" id="QDU03827.1"/>
    </source>
</evidence>
<dbReference type="EMBL" id="CP036347">
    <property type="protein sequence ID" value="QDU03827.1"/>
    <property type="molecule type" value="Genomic_DNA"/>
</dbReference>
<name>A0A517WEZ3_9PLAN</name>
<protein>
    <submittedName>
        <fullName evidence="1">Uncharacterized protein</fullName>
    </submittedName>
</protein>
<organism evidence="1 2">
    <name type="scientific">Gimesia chilikensis</name>
    <dbReference type="NCBI Taxonomy" id="2605989"/>
    <lineage>
        <taxon>Bacteria</taxon>
        <taxon>Pseudomonadati</taxon>
        <taxon>Planctomycetota</taxon>
        <taxon>Planctomycetia</taxon>
        <taxon>Planctomycetales</taxon>
        <taxon>Planctomycetaceae</taxon>
        <taxon>Gimesia</taxon>
    </lineage>
</organism>
<dbReference type="AlphaFoldDB" id="A0A517WEZ3"/>
<gene>
    <name evidence="1" type="ORF">V6x_35500</name>
</gene>
<sequence>MMHFLNTFFRKAGKCAKTMRVVQVVVRRTLNPGSGQQESRLLTASLYLLMALQNLFCDLIDDFRPRGRLNVPEFVMRDPGAPLFCQLCDPQ</sequence>
<proteinExistence type="predicted"/>
<evidence type="ECO:0000313" key="2">
    <source>
        <dbReference type="Proteomes" id="UP000320722"/>
    </source>
</evidence>